<evidence type="ECO:0000256" key="7">
    <source>
        <dbReference type="SAM" id="MobiDB-lite"/>
    </source>
</evidence>
<dbReference type="PIRSF" id="PIRSF037420">
    <property type="entry name" value="PQQ_syn_pqqE"/>
    <property type="match status" value="1"/>
</dbReference>
<keyword evidence="5" id="KW-0408">Iron</keyword>
<proteinExistence type="predicted"/>
<sequence>MYRRFDVKQQQQLPRYVVWELTLACDQRCTHCGSRAAEAREGELTREQALDVVKQLAVMGCFECALIGGEAYLHPAFLDVVRALREYGVRPTMTSGGRGITRELAVQMAEAGVYSVSISVDGLEATHDLMRATRGGFRAARSALEALRDAGVRVTANTNFNRLNEGDLESLYEVLKEAGVRAWQVQVTVPLGRAADRPAMLFQPWDLVTFLPRLAALKARAWNDGIVVQPGNNLGYFGPEETLLRSPAPGMADHFQGCQAGKQLMGIEADGAVKGCPSLQTSHYVAGNLKHESLAEVWSRPSAMDVTRKRTVEDLWGFCRTCPFAQQCLGGCSFTAHAIAGRPGNNPYCHFRAKTLAARGLRERLVLRERAPGQPFDCAEFDIVEEPFDAPDPRPPTPRQLLRRAQASRLEAGAASHD</sequence>
<evidence type="ECO:0000256" key="2">
    <source>
        <dbReference type="ARBA" id="ARBA00022485"/>
    </source>
</evidence>
<feature type="compositionally biased region" description="Low complexity" evidence="7">
    <location>
        <begin position="399"/>
        <end position="410"/>
    </location>
</feature>
<keyword evidence="4" id="KW-0479">Metal-binding</keyword>
<dbReference type="InterPro" id="IPR050377">
    <property type="entry name" value="Radical_SAM_PqqE_MftC-like"/>
</dbReference>
<feature type="domain" description="Radical SAM core" evidence="8">
    <location>
        <begin position="11"/>
        <end position="227"/>
    </location>
</feature>
<dbReference type="Pfam" id="PF13186">
    <property type="entry name" value="SPASM"/>
    <property type="match status" value="1"/>
</dbReference>
<dbReference type="EMBL" id="QFQP01000011">
    <property type="protein sequence ID" value="PZR12886.1"/>
    <property type="molecule type" value="Genomic_DNA"/>
</dbReference>
<dbReference type="GO" id="GO:0051539">
    <property type="term" value="F:4 iron, 4 sulfur cluster binding"/>
    <property type="evidence" value="ECO:0007669"/>
    <property type="project" value="UniProtKB-KW"/>
</dbReference>
<dbReference type="SFLD" id="SFLDG01386">
    <property type="entry name" value="main_SPASM_domain-containing"/>
    <property type="match status" value="1"/>
</dbReference>
<dbReference type="InterPro" id="IPR007197">
    <property type="entry name" value="rSAM"/>
</dbReference>
<evidence type="ECO:0000256" key="1">
    <source>
        <dbReference type="ARBA" id="ARBA00001966"/>
    </source>
</evidence>
<keyword evidence="6" id="KW-0411">Iron-sulfur</keyword>
<dbReference type="InterPro" id="IPR058240">
    <property type="entry name" value="rSAM_sf"/>
</dbReference>
<dbReference type="SMART" id="SM00729">
    <property type="entry name" value="Elp3"/>
    <property type="match status" value="1"/>
</dbReference>
<evidence type="ECO:0000256" key="4">
    <source>
        <dbReference type="ARBA" id="ARBA00022723"/>
    </source>
</evidence>
<evidence type="ECO:0000259" key="8">
    <source>
        <dbReference type="PROSITE" id="PS51918"/>
    </source>
</evidence>
<dbReference type="CDD" id="cd01335">
    <property type="entry name" value="Radical_SAM"/>
    <property type="match status" value="1"/>
</dbReference>
<evidence type="ECO:0000256" key="3">
    <source>
        <dbReference type="ARBA" id="ARBA00022691"/>
    </source>
</evidence>
<dbReference type="PROSITE" id="PS51918">
    <property type="entry name" value="RADICAL_SAM"/>
    <property type="match status" value="1"/>
</dbReference>
<keyword evidence="2" id="KW-0004">4Fe-4S</keyword>
<dbReference type="AlphaFoldDB" id="A0A2W5TJI5"/>
<dbReference type="SFLD" id="SFLDG01067">
    <property type="entry name" value="SPASM/twitch_domain_containing"/>
    <property type="match status" value="1"/>
</dbReference>
<protein>
    <submittedName>
        <fullName evidence="9">Heme biosynthesis protein</fullName>
    </submittedName>
</protein>
<dbReference type="PANTHER" id="PTHR11228">
    <property type="entry name" value="RADICAL SAM DOMAIN PROTEIN"/>
    <property type="match status" value="1"/>
</dbReference>
<comment type="cofactor">
    <cofactor evidence="1">
        <name>[4Fe-4S] cluster</name>
        <dbReference type="ChEBI" id="CHEBI:49883"/>
    </cofactor>
</comment>
<dbReference type="SFLD" id="SFLDS00029">
    <property type="entry name" value="Radical_SAM"/>
    <property type="match status" value="1"/>
</dbReference>
<dbReference type="SUPFAM" id="SSF102114">
    <property type="entry name" value="Radical SAM enzymes"/>
    <property type="match status" value="1"/>
</dbReference>
<organism evidence="9 10">
    <name type="scientific">Archangium gephyra</name>
    <dbReference type="NCBI Taxonomy" id="48"/>
    <lineage>
        <taxon>Bacteria</taxon>
        <taxon>Pseudomonadati</taxon>
        <taxon>Myxococcota</taxon>
        <taxon>Myxococcia</taxon>
        <taxon>Myxococcales</taxon>
        <taxon>Cystobacterineae</taxon>
        <taxon>Archangiaceae</taxon>
        <taxon>Archangium</taxon>
    </lineage>
</organism>
<dbReference type="Pfam" id="PF04055">
    <property type="entry name" value="Radical_SAM"/>
    <property type="match status" value="1"/>
</dbReference>
<dbReference type="InterPro" id="IPR013785">
    <property type="entry name" value="Aldolase_TIM"/>
</dbReference>
<feature type="region of interest" description="Disordered" evidence="7">
    <location>
        <begin position="386"/>
        <end position="418"/>
    </location>
</feature>
<comment type="caution">
    <text evidence="9">The sequence shown here is derived from an EMBL/GenBank/DDBJ whole genome shotgun (WGS) entry which is preliminary data.</text>
</comment>
<dbReference type="InterPro" id="IPR023885">
    <property type="entry name" value="4Fe4S-binding_SPASM_dom"/>
</dbReference>
<name>A0A2W5TJI5_9BACT</name>
<dbReference type="Gene3D" id="3.20.20.70">
    <property type="entry name" value="Aldolase class I"/>
    <property type="match status" value="1"/>
</dbReference>
<dbReference type="NCBIfam" id="TIGR04085">
    <property type="entry name" value="rSAM_more_4Fe4S"/>
    <property type="match status" value="1"/>
</dbReference>
<dbReference type="InterPro" id="IPR006638">
    <property type="entry name" value="Elp3/MiaA/NifB-like_rSAM"/>
</dbReference>
<gene>
    <name evidence="9" type="ORF">DI536_14585</name>
</gene>
<evidence type="ECO:0000313" key="10">
    <source>
        <dbReference type="Proteomes" id="UP000249061"/>
    </source>
</evidence>
<dbReference type="InterPro" id="IPR017200">
    <property type="entry name" value="PqqE-like"/>
</dbReference>
<dbReference type="Proteomes" id="UP000249061">
    <property type="component" value="Unassembled WGS sequence"/>
</dbReference>
<dbReference type="GO" id="GO:0003824">
    <property type="term" value="F:catalytic activity"/>
    <property type="evidence" value="ECO:0007669"/>
    <property type="project" value="InterPro"/>
</dbReference>
<accession>A0A2W5TJI5</accession>
<evidence type="ECO:0000313" key="9">
    <source>
        <dbReference type="EMBL" id="PZR12886.1"/>
    </source>
</evidence>
<evidence type="ECO:0000256" key="6">
    <source>
        <dbReference type="ARBA" id="ARBA00023014"/>
    </source>
</evidence>
<keyword evidence="3" id="KW-0949">S-adenosyl-L-methionine</keyword>
<dbReference type="GO" id="GO:0046872">
    <property type="term" value="F:metal ion binding"/>
    <property type="evidence" value="ECO:0007669"/>
    <property type="project" value="UniProtKB-KW"/>
</dbReference>
<reference evidence="9 10" key="1">
    <citation type="submission" date="2017-08" db="EMBL/GenBank/DDBJ databases">
        <title>Infants hospitalized years apart are colonized by the same room-sourced microbial strains.</title>
        <authorList>
            <person name="Brooks B."/>
            <person name="Olm M.R."/>
            <person name="Firek B.A."/>
            <person name="Baker R."/>
            <person name="Thomas B.C."/>
            <person name="Morowitz M.J."/>
            <person name="Banfield J.F."/>
        </authorList>
    </citation>
    <scope>NUCLEOTIDE SEQUENCE [LARGE SCALE GENOMIC DNA]</scope>
    <source>
        <strain evidence="9">S2_003_000_R2_14</strain>
    </source>
</reference>
<dbReference type="PANTHER" id="PTHR11228:SF7">
    <property type="entry name" value="PQQA PEPTIDE CYCLASE"/>
    <property type="match status" value="1"/>
</dbReference>
<evidence type="ECO:0000256" key="5">
    <source>
        <dbReference type="ARBA" id="ARBA00023004"/>
    </source>
</evidence>